<dbReference type="AlphaFoldDB" id="A0A179U634"/>
<accession>A0A179U634</accession>
<evidence type="ECO:0000256" key="1">
    <source>
        <dbReference type="SAM" id="MobiDB-lite"/>
    </source>
</evidence>
<reference evidence="3" key="1">
    <citation type="journal article" date="2015" name="PLoS Genet.">
        <title>The dynamic genome and transcriptome of the human fungal pathogen Blastomyces and close relative Emmonsia.</title>
        <authorList>
            <person name="Munoz J.F."/>
            <person name="Gauthier G.M."/>
            <person name="Desjardins C.A."/>
            <person name="Gallo J.E."/>
            <person name="Holder J."/>
            <person name="Sullivan T.D."/>
            <person name="Marty A.J."/>
            <person name="Carmen J.C."/>
            <person name="Chen Z."/>
            <person name="Ding L."/>
            <person name="Gujja S."/>
            <person name="Magrini V."/>
            <person name="Misas E."/>
            <person name="Mitreva M."/>
            <person name="Priest M."/>
            <person name="Saif S."/>
            <person name="Whiston E.A."/>
            <person name="Young S."/>
            <person name="Zeng Q."/>
            <person name="Goldman W.E."/>
            <person name="Mardis E.R."/>
            <person name="Taylor J.W."/>
            <person name="McEwen J.G."/>
            <person name="Clay O.K."/>
            <person name="Klein B.S."/>
            <person name="Cuomo C.A."/>
        </authorList>
    </citation>
    <scope>NUCLEOTIDE SEQUENCE [LARGE SCALE GENOMIC DNA]</scope>
    <source>
        <strain evidence="3">SLH14081</strain>
    </source>
</reference>
<dbReference type="RefSeq" id="XP_031575656.1">
    <property type="nucleotide sequence ID" value="XM_031724092.1"/>
</dbReference>
<evidence type="ECO:0000313" key="2">
    <source>
        <dbReference type="EMBL" id="OAT03464.1"/>
    </source>
</evidence>
<dbReference type="VEuPathDB" id="FungiDB:BDBG_16065"/>
<dbReference type="EMBL" id="GG657448">
    <property type="protein sequence ID" value="OAT03464.1"/>
    <property type="molecule type" value="Genomic_DNA"/>
</dbReference>
<dbReference type="Proteomes" id="UP000002038">
    <property type="component" value="Unassembled WGS sequence"/>
</dbReference>
<dbReference type="GeneID" id="42528310"/>
<evidence type="ECO:0000313" key="3">
    <source>
        <dbReference type="Proteomes" id="UP000002038"/>
    </source>
</evidence>
<dbReference type="KEGG" id="bgh:BDBG_16065"/>
<feature type="region of interest" description="Disordered" evidence="1">
    <location>
        <begin position="1"/>
        <end position="45"/>
    </location>
</feature>
<organism evidence="2 3">
    <name type="scientific">Blastomyces gilchristii (strain SLH14081)</name>
    <name type="common">Blastomyces dermatitidis</name>
    <dbReference type="NCBI Taxonomy" id="559298"/>
    <lineage>
        <taxon>Eukaryota</taxon>
        <taxon>Fungi</taxon>
        <taxon>Dikarya</taxon>
        <taxon>Ascomycota</taxon>
        <taxon>Pezizomycotina</taxon>
        <taxon>Eurotiomycetes</taxon>
        <taxon>Eurotiomycetidae</taxon>
        <taxon>Onygenales</taxon>
        <taxon>Ajellomycetaceae</taxon>
        <taxon>Blastomyces</taxon>
    </lineage>
</organism>
<protein>
    <submittedName>
        <fullName evidence="2">Uncharacterized protein</fullName>
    </submittedName>
</protein>
<gene>
    <name evidence="2" type="ORF">BDBG_16065</name>
</gene>
<name>A0A179U634_BLAGS</name>
<keyword evidence="3" id="KW-1185">Reference proteome</keyword>
<proteinExistence type="predicted"/>
<sequence length="63" mass="7172">MHCDEVVLPRHITKPGPSKAPQRPSPELRAKEMENEASTAQTNHWFGRRKTQSLLEVPSISYC</sequence>